<dbReference type="SUPFAM" id="SSF57756">
    <property type="entry name" value="Retrovirus zinc finger-like domains"/>
    <property type="match status" value="1"/>
</dbReference>
<name>A0A7J6WAN7_THATH</name>
<dbReference type="GO" id="GO:0003676">
    <property type="term" value="F:nucleic acid binding"/>
    <property type="evidence" value="ECO:0007669"/>
    <property type="project" value="InterPro"/>
</dbReference>
<gene>
    <name evidence="2" type="ORF">FRX31_015918</name>
</gene>
<sequence length="155" mass="16492">MNARYVGSCNDGAGDSLQISPLANVWTLKSAAIKFVELGAASTKRLNCAFNIIEEGMEKLSLTCARHSDSPPENVGCDSSQGEKADDTAVPVYDTTSPVEAKDRPAASKMRLGIKQTQKKKRKCSMCKQIGHYTSTCPQGSVIQSETSTNVAGSS</sequence>
<organism evidence="2 3">
    <name type="scientific">Thalictrum thalictroides</name>
    <name type="common">Rue-anemone</name>
    <name type="synonym">Anemone thalictroides</name>
    <dbReference type="NCBI Taxonomy" id="46969"/>
    <lineage>
        <taxon>Eukaryota</taxon>
        <taxon>Viridiplantae</taxon>
        <taxon>Streptophyta</taxon>
        <taxon>Embryophyta</taxon>
        <taxon>Tracheophyta</taxon>
        <taxon>Spermatophyta</taxon>
        <taxon>Magnoliopsida</taxon>
        <taxon>Ranunculales</taxon>
        <taxon>Ranunculaceae</taxon>
        <taxon>Thalictroideae</taxon>
        <taxon>Thalictrum</taxon>
    </lineage>
</organism>
<proteinExistence type="predicted"/>
<evidence type="ECO:0000313" key="3">
    <source>
        <dbReference type="Proteomes" id="UP000554482"/>
    </source>
</evidence>
<dbReference type="InterPro" id="IPR036875">
    <property type="entry name" value="Znf_CCHC_sf"/>
</dbReference>
<evidence type="ECO:0000313" key="2">
    <source>
        <dbReference type="EMBL" id="KAF5194494.1"/>
    </source>
</evidence>
<reference evidence="2 3" key="1">
    <citation type="submission" date="2020-06" db="EMBL/GenBank/DDBJ databases">
        <title>Transcriptomic and genomic resources for Thalictrum thalictroides and T. hernandezii: Facilitating candidate gene discovery in an emerging model plant lineage.</title>
        <authorList>
            <person name="Arias T."/>
            <person name="Riano-Pachon D.M."/>
            <person name="Di Stilio V.S."/>
        </authorList>
    </citation>
    <scope>NUCLEOTIDE SEQUENCE [LARGE SCALE GENOMIC DNA]</scope>
    <source>
        <strain evidence="3">cv. WT478/WT964</strain>
        <tissue evidence="2">Leaves</tissue>
    </source>
</reference>
<protein>
    <submittedName>
        <fullName evidence="2">Far1-related sequence 12-like isoform x2</fullName>
    </submittedName>
</protein>
<accession>A0A7J6WAN7</accession>
<dbReference type="GO" id="GO:0008270">
    <property type="term" value="F:zinc ion binding"/>
    <property type="evidence" value="ECO:0007669"/>
    <property type="project" value="InterPro"/>
</dbReference>
<evidence type="ECO:0000256" key="1">
    <source>
        <dbReference type="SAM" id="MobiDB-lite"/>
    </source>
</evidence>
<comment type="caution">
    <text evidence="2">The sequence shown here is derived from an EMBL/GenBank/DDBJ whole genome shotgun (WGS) entry which is preliminary data.</text>
</comment>
<feature type="region of interest" description="Disordered" evidence="1">
    <location>
        <begin position="71"/>
        <end position="106"/>
    </location>
</feature>
<dbReference type="AlphaFoldDB" id="A0A7J6WAN7"/>
<dbReference type="EMBL" id="JABWDY010018629">
    <property type="protein sequence ID" value="KAF5194494.1"/>
    <property type="molecule type" value="Genomic_DNA"/>
</dbReference>
<keyword evidence="3" id="KW-1185">Reference proteome</keyword>
<dbReference type="OrthoDB" id="1841386at2759"/>
<dbReference type="Proteomes" id="UP000554482">
    <property type="component" value="Unassembled WGS sequence"/>
</dbReference>